<dbReference type="Proteomes" id="UP000287651">
    <property type="component" value="Unassembled WGS sequence"/>
</dbReference>
<feature type="region of interest" description="Disordered" evidence="1">
    <location>
        <begin position="111"/>
        <end position="131"/>
    </location>
</feature>
<dbReference type="AlphaFoldDB" id="A0A426ZWV6"/>
<protein>
    <submittedName>
        <fullName evidence="2">Uncharacterized protein</fullName>
    </submittedName>
</protein>
<feature type="region of interest" description="Disordered" evidence="1">
    <location>
        <begin position="35"/>
        <end position="61"/>
    </location>
</feature>
<proteinExistence type="predicted"/>
<accession>A0A426ZWV6</accession>
<evidence type="ECO:0000256" key="1">
    <source>
        <dbReference type="SAM" id="MobiDB-lite"/>
    </source>
</evidence>
<organism evidence="2 3">
    <name type="scientific">Ensete ventricosum</name>
    <name type="common">Abyssinian banana</name>
    <name type="synonym">Musa ensete</name>
    <dbReference type="NCBI Taxonomy" id="4639"/>
    <lineage>
        <taxon>Eukaryota</taxon>
        <taxon>Viridiplantae</taxon>
        <taxon>Streptophyta</taxon>
        <taxon>Embryophyta</taxon>
        <taxon>Tracheophyta</taxon>
        <taxon>Spermatophyta</taxon>
        <taxon>Magnoliopsida</taxon>
        <taxon>Liliopsida</taxon>
        <taxon>Zingiberales</taxon>
        <taxon>Musaceae</taxon>
        <taxon>Ensete</taxon>
    </lineage>
</organism>
<comment type="caution">
    <text evidence="2">The sequence shown here is derived from an EMBL/GenBank/DDBJ whole genome shotgun (WGS) entry which is preliminary data.</text>
</comment>
<name>A0A426ZWV6_ENSVE</name>
<gene>
    <name evidence="2" type="ORF">B296_00038331</name>
</gene>
<evidence type="ECO:0000313" key="2">
    <source>
        <dbReference type="EMBL" id="RRT68433.1"/>
    </source>
</evidence>
<evidence type="ECO:0000313" key="3">
    <source>
        <dbReference type="Proteomes" id="UP000287651"/>
    </source>
</evidence>
<sequence>MALHVDILLQEPIRPELRRLLPCYHGGAPGDVVAGDLDAGAGLEREHGRSSSRSPPWPIPLRQKSVDEVSLSSALVTGLRVDIHLSHGTNSASESEAPNLRPLEMIALNSRPCSSATPSGITNLFPKTSGR</sequence>
<reference evidence="2 3" key="1">
    <citation type="journal article" date="2014" name="Agronomy (Basel)">
        <title>A Draft Genome Sequence for Ensete ventricosum, the Drought-Tolerant Tree Against Hunger.</title>
        <authorList>
            <person name="Harrison J."/>
            <person name="Moore K.A."/>
            <person name="Paszkiewicz K."/>
            <person name="Jones T."/>
            <person name="Grant M."/>
            <person name="Ambacheew D."/>
            <person name="Muzemil S."/>
            <person name="Studholme D.J."/>
        </authorList>
    </citation>
    <scope>NUCLEOTIDE SEQUENCE [LARGE SCALE GENOMIC DNA]</scope>
</reference>
<dbReference type="EMBL" id="AMZH03004701">
    <property type="protein sequence ID" value="RRT68433.1"/>
    <property type="molecule type" value="Genomic_DNA"/>
</dbReference>